<comment type="caution">
    <text evidence="6">The sequence shown here is derived from an EMBL/GenBank/DDBJ whole genome shotgun (WGS) entry which is preliminary data.</text>
</comment>
<name>A0ABQ0MRV9_9GAMM</name>
<sequence length="424" mass="48465">MTVRKLNVYANDSLMGVLFDEKNIWAFQYELSWLETEGSYALCPDIPLNVEKQIDGSSTRPIQHFFDNLLPEENARQLLANDLEVKDIYDTFLILQKSGKESAGALTITSEDMLLPKRTMELLSNEELNDRIKNLPKYPLNNKKTKRMSLAGAQHKMLVIMQGDEIFEPNFSMPSTHILKPDHSVPEEYWQTTMNEWFVMMLADAVGLDVPPVRILYTPEPIYLIERFDRQGEFPKHERIHIIDACQLMGVGKGGKYTLSNVETYKKVIAASRPKAITIMRLYKWVLFNLLIGNGDAHLKNLSFYQVGKGSVLSPFYDLLSTVIYAEPHKTLNEKLSIAIGGKERFEDVAYADLEVFAGEIGLPLKIMKKETANMVDIIEREFDALYDLVVKAPVNDQKAGELRMLREIKYRVLIPLLKNIAID</sequence>
<reference evidence="6 7" key="1">
    <citation type="submission" date="2017-06" db="EMBL/GenBank/DDBJ databases">
        <title>Whole Genome Sequences of Colwellia marinimaniae MTCD1.</title>
        <authorList>
            <person name="Kusumoto H."/>
            <person name="Inoue M."/>
            <person name="Tanikawa K."/>
            <person name="Maeji H."/>
            <person name="Cameron J.H."/>
            <person name="Bartlett D.H."/>
        </authorList>
    </citation>
    <scope>NUCLEOTIDE SEQUENCE [LARGE SCALE GENOMIC DNA]</scope>
    <source>
        <strain evidence="6 7">MTCD1</strain>
    </source>
</reference>
<evidence type="ECO:0000256" key="1">
    <source>
        <dbReference type="ARBA" id="ARBA00010164"/>
    </source>
</evidence>
<dbReference type="InterPro" id="IPR017508">
    <property type="entry name" value="HipA_N1"/>
</dbReference>
<dbReference type="EC" id="2.-.-.-" evidence="6"/>
<dbReference type="Gene3D" id="1.10.1070.20">
    <property type="match status" value="1"/>
</dbReference>
<evidence type="ECO:0000256" key="3">
    <source>
        <dbReference type="ARBA" id="ARBA00022777"/>
    </source>
</evidence>
<evidence type="ECO:0000256" key="2">
    <source>
        <dbReference type="ARBA" id="ARBA00022679"/>
    </source>
</evidence>
<protein>
    <submittedName>
        <fullName evidence="6">Kinase Y4mE</fullName>
        <ecNumber evidence="6">2.-.-.-</ecNumber>
    </submittedName>
</protein>
<dbReference type="PANTHER" id="PTHR37419:SF1">
    <property type="entry name" value="SERINE_THREONINE-PROTEIN KINASE TOXIN HIPA"/>
    <property type="match status" value="1"/>
</dbReference>
<keyword evidence="2 6" id="KW-0808">Transferase</keyword>
<evidence type="ECO:0000313" key="6">
    <source>
        <dbReference type="EMBL" id="GAW95120.1"/>
    </source>
</evidence>
<dbReference type="Proteomes" id="UP000197068">
    <property type="component" value="Unassembled WGS sequence"/>
</dbReference>
<accession>A0ABQ0MRV9</accession>
<dbReference type="PANTHER" id="PTHR37419">
    <property type="entry name" value="SERINE/THREONINE-PROTEIN KINASE TOXIN HIPA"/>
    <property type="match status" value="1"/>
</dbReference>
<dbReference type="InterPro" id="IPR012893">
    <property type="entry name" value="HipA-like_C"/>
</dbReference>
<feature type="domain" description="HipA N-terminal subdomain 1" evidence="5">
    <location>
        <begin position="6"/>
        <end position="108"/>
    </location>
</feature>
<comment type="similarity">
    <text evidence="1">Belongs to the HipA Ser/Thr kinase family.</text>
</comment>
<dbReference type="EMBL" id="BDQM01000003">
    <property type="protein sequence ID" value="GAW95120.1"/>
    <property type="molecule type" value="Genomic_DNA"/>
</dbReference>
<dbReference type="NCBIfam" id="TIGR03071">
    <property type="entry name" value="couple_hipA"/>
    <property type="match status" value="1"/>
</dbReference>
<gene>
    <name evidence="6" type="ORF">MTCD1_00719</name>
</gene>
<dbReference type="Pfam" id="PF07804">
    <property type="entry name" value="HipA_C"/>
    <property type="match status" value="1"/>
</dbReference>
<evidence type="ECO:0000313" key="7">
    <source>
        <dbReference type="Proteomes" id="UP000197068"/>
    </source>
</evidence>
<keyword evidence="3 6" id="KW-0418">Kinase</keyword>
<evidence type="ECO:0000259" key="5">
    <source>
        <dbReference type="Pfam" id="PF13657"/>
    </source>
</evidence>
<keyword evidence="7" id="KW-1185">Reference proteome</keyword>
<dbReference type="InterPro" id="IPR052028">
    <property type="entry name" value="HipA_Ser/Thr_kinase"/>
</dbReference>
<dbReference type="RefSeq" id="WP_057179348.1">
    <property type="nucleotide sequence ID" value="NZ_BDQM01000003.1"/>
</dbReference>
<evidence type="ECO:0000259" key="4">
    <source>
        <dbReference type="Pfam" id="PF07804"/>
    </source>
</evidence>
<dbReference type="GO" id="GO:0016301">
    <property type="term" value="F:kinase activity"/>
    <property type="evidence" value="ECO:0007669"/>
    <property type="project" value="UniProtKB-KW"/>
</dbReference>
<feature type="domain" description="HipA-like C-terminal" evidence="4">
    <location>
        <begin position="148"/>
        <end position="377"/>
    </location>
</feature>
<organism evidence="6 7">
    <name type="scientific">Colwellia marinimaniae</name>
    <dbReference type="NCBI Taxonomy" id="1513592"/>
    <lineage>
        <taxon>Bacteria</taxon>
        <taxon>Pseudomonadati</taxon>
        <taxon>Pseudomonadota</taxon>
        <taxon>Gammaproteobacteria</taxon>
        <taxon>Alteromonadales</taxon>
        <taxon>Colwelliaceae</taxon>
        <taxon>Colwellia</taxon>
    </lineage>
</organism>
<dbReference type="Pfam" id="PF13657">
    <property type="entry name" value="Couple_hipA"/>
    <property type="match status" value="1"/>
</dbReference>
<proteinExistence type="inferred from homology"/>